<sequence>MFDLNPLNNSNAWWQHVLMLVGAGILGYIIGYRSRRGTIAELEEELAGLDEQLDDCQKSQKNVAPPEGPAVTVPPVAAEAEQPAPLPVMEVPAVVAPEPMDTIVAPVADLPAAPLKHDNLKIVEGIGPKIEQLLNKEGIITFRHLSEATNERLVDILRAGGSRFHMHDPESWPQQAELAADCKWDELKARQEALNKGRQS</sequence>
<evidence type="ECO:0000256" key="2">
    <source>
        <dbReference type="SAM" id="Phobius"/>
    </source>
</evidence>
<keyword evidence="2" id="KW-0812">Transmembrane</keyword>
<keyword evidence="2" id="KW-1133">Transmembrane helix</keyword>
<proteinExistence type="predicted"/>
<name>A0A8J3GAY9_9BACT</name>
<reference evidence="3 4" key="1">
    <citation type="journal article" date="2014" name="Int. J. Syst. Evol. Microbiol.">
        <title>Complete genome sequence of Corynebacterium casei LMG S-19264T (=DSM 44701T), isolated from a smear-ripened cheese.</title>
        <authorList>
            <consortium name="US DOE Joint Genome Institute (JGI-PGF)"/>
            <person name="Walter F."/>
            <person name="Albersmeier A."/>
            <person name="Kalinowski J."/>
            <person name="Ruckert C."/>
        </authorList>
    </citation>
    <scope>NUCLEOTIDE SEQUENCE [LARGE SCALE GENOMIC DNA]</scope>
    <source>
        <strain evidence="3 4">KCTC 12866</strain>
    </source>
</reference>
<evidence type="ECO:0000313" key="3">
    <source>
        <dbReference type="EMBL" id="GHB77572.1"/>
    </source>
</evidence>
<keyword evidence="1" id="KW-0175">Coiled coil</keyword>
<feature type="coiled-coil region" evidence="1">
    <location>
        <begin position="32"/>
        <end position="59"/>
    </location>
</feature>
<comment type="caution">
    <text evidence="3">The sequence shown here is derived from an EMBL/GenBank/DDBJ whole genome shotgun (WGS) entry which is preliminary data.</text>
</comment>
<dbReference type="EMBL" id="BMXF01000003">
    <property type="protein sequence ID" value="GHB77572.1"/>
    <property type="molecule type" value="Genomic_DNA"/>
</dbReference>
<keyword evidence="2" id="KW-0472">Membrane</keyword>
<dbReference type="Gene3D" id="1.10.150.20">
    <property type="entry name" value="5' to 3' exonuclease, C-terminal subdomain"/>
    <property type="match status" value="1"/>
</dbReference>
<keyword evidence="4" id="KW-1185">Reference proteome</keyword>
<dbReference type="AlphaFoldDB" id="A0A8J3GAY9"/>
<evidence type="ECO:0000256" key="1">
    <source>
        <dbReference type="SAM" id="Coils"/>
    </source>
</evidence>
<evidence type="ECO:0008006" key="5">
    <source>
        <dbReference type="Google" id="ProtNLM"/>
    </source>
</evidence>
<accession>A0A8J3GAY9</accession>
<gene>
    <name evidence="3" type="ORF">GCM10007390_34680</name>
</gene>
<protein>
    <recommendedName>
        <fullName evidence="5">DUF4332 domain-containing protein</fullName>
    </recommendedName>
</protein>
<organism evidence="3 4">
    <name type="scientific">Persicitalea jodogahamensis</name>
    <dbReference type="NCBI Taxonomy" id="402147"/>
    <lineage>
        <taxon>Bacteria</taxon>
        <taxon>Pseudomonadati</taxon>
        <taxon>Bacteroidota</taxon>
        <taxon>Cytophagia</taxon>
        <taxon>Cytophagales</taxon>
        <taxon>Spirosomataceae</taxon>
        <taxon>Persicitalea</taxon>
    </lineage>
</organism>
<evidence type="ECO:0000313" key="4">
    <source>
        <dbReference type="Proteomes" id="UP000598271"/>
    </source>
</evidence>
<feature type="transmembrane region" description="Helical" evidence="2">
    <location>
        <begin position="12"/>
        <end position="31"/>
    </location>
</feature>
<dbReference type="Proteomes" id="UP000598271">
    <property type="component" value="Unassembled WGS sequence"/>
</dbReference>
<dbReference type="RefSeq" id="WP_189565777.1">
    <property type="nucleotide sequence ID" value="NZ_BMXF01000003.1"/>
</dbReference>